<accession>A0A5S5AYI5</accession>
<sequence length="190" mass="20776">MLLDPQVLKPYSLRVHIDSPHAVETIARGFVKILAETYYPPSPVVFLCIGTDRSTGDSLGPLVGNRLKEKSFPNARVLGCLAEPVHAGNLQKVIQEIYSLYREPYIIAVDASLGRSENIGTVKIGKGPIKPGAGVNKDLPPVGRLHITGIVNVGGFMEFFVLQNTRLFLVMRMAETISEGITLGMKQFFV</sequence>
<comment type="caution">
    <text evidence="1">The sequence shown here is derived from an EMBL/GenBank/DDBJ whole genome shotgun (WGS) entry which is preliminary data.</text>
</comment>
<dbReference type="SUPFAM" id="SSF53163">
    <property type="entry name" value="HybD-like"/>
    <property type="match status" value="1"/>
</dbReference>
<dbReference type="RefSeq" id="WP_148866540.1">
    <property type="nucleotide sequence ID" value="NZ_VNHO01000006.1"/>
</dbReference>
<dbReference type="InterPro" id="IPR009665">
    <property type="entry name" value="YyaC"/>
</dbReference>
<evidence type="ECO:0000313" key="2">
    <source>
        <dbReference type="Proteomes" id="UP000322294"/>
    </source>
</evidence>
<dbReference type="Pfam" id="PF06866">
    <property type="entry name" value="DUF1256"/>
    <property type="match status" value="1"/>
</dbReference>
<keyword evidence="2" id="KW-1185">Reference proteome</keyword>
<dbReference type="NCBIfam" id="TIGR02841">
    <property type="entry name" value="spore_YyaC"/>
    <property type="match status" value="1"/>
</dbReference>
<evidence type="ECO:0000313" key="1">
    <source>
        <dbReference type="EMBL" id="TYP57424.1"/>
    </source>
</evidence>
<organism evidence="1 2">
    <name type="scientific">Thermosediminibacter litoriperuensis</name>
    <dbReference type="NCBI Taxonomy" id="291989"/>
    <lineage>
        <taxon>Bacteria</taxon>
        <taxon>Bacillati</taxon>
        <taxon>Bacillota</taxon>
        <taxon>Clostridia</taxon>
        <taxon>Thermosediminibacterales</taxon>
        <taxon>Thermosediminibacteraceae</taxon>
        <taxon>Thermosediminibacter</taxon>
    </lineage>
</organism>
<dbReference type="InterPro" id="IPR023430">
    <property type="entry name" value="Pept_HybD-like_dom_sf"/>
</dbReference>
<dbReference type="Proteomes" id="UP000322294">
    <property type="component" value="Unassembled WGS sequence"/>
</dbReference>
<dbReference type="OrthoDB" id="9815953at2"/>
<reference evidence="1 2" key="1">
    <citation type="submission" date="2019-07" db="EMBL/GenBank/DDBJ databases">
        <title>Genomic Encyclopedia of Type Strains, Phase I: the one thousand microbial genomes (KMG-I) project.</title>
        <authorList>
            <person name="Kyrpides N."/>
        </authorList>
    </citation>
    <scope>NUCLEOTIDE SEQUENCE [LARGE SCALE GENOMIC DNA]</scope>
    <source>
        <strain evidence="1 2">DSM 16647</strain>
    </source>
</reference>
<dbReference type="EMBL" id="VNHO01000006">
    <property type="protein sequence ID" value="TYP57424.1"/>
    <property type="molecule type" value="Genomic_DNA"/>
</dbReference>
<proteinExistence type="predicted"/>
<gene>
    <name evidence="1" type="ORF">LZ11_00735</name>
</gene>
<name>A0A5S5AYI5_9FIRM</name>
<dbReference type="AlphaFoldDB" id="A0A5S5AYI5"/>
<protein>
    <submittedName>
        <fullName evidence="1">Putative sporulation protein YyaC</fullName>
    </submittedName>
</protein>